<keyword evidence="4" id="KW-0732">Signal</keyword>
<proteinExistence type="predicted"/>
<dbReference type="InterPro" id="IPR003284">
    <property type="entry name" value="Sal_SpvB"/>
</dbReference>
<evidence type="ECO:0000256" key="3">
    <source>
        <dbReference type="ARBA" id="ARBA00023026"/>
    </source>
</evidence>
<accession>A0A9Q4WU36</accession>
<dbReference type="AlphaFoldDB" id="A0A9Q4WU36"/>
<name>A0A9Q4WU36_9BACT</name>
<gene>
    <name evidence="5" type="ORF">GMD82_02965</name>
    <name evidence="6" type="ORF">GME02_14290</name>
</gene>
<evidence type="ECO:0000313" key="8">
    <source>
        <dbReference type="Proteomes" id="UP000482671"/>
    </source>
</evidence>
<dbReference type="Proteomes" id="UP000434916">
    <property type="component" value="Unassembled WGS sequence"/>
</dbReference>
<evidence type="ECO:0000256" key="4">
    <source>
        <dbReference type="SAM" id="SignalP"/>
    </source>
</evidence>
<comment type="caution">
    <text evidence="6">The sequence shown here is derived from an EMBL/GenBank/DDBJ whole genome shotgun (WGS) entry which is preliminary data.</text>
</comment>
<protein>
    <submittedName>
        <fullName evidence="6">Uncharacterized protein</fullName>
    </submittedName>
</protein>
<evidence type="ECO:0000256" key="1">
    <source>
        <dbReference type="ARBA" id="ARBA00004613"/>
    </source>
</evidence>
<dbReference type="EMBL" id="WNDD01000015">
    <property type="protein sequence ID" value="MTV02792.1"/>
    <property type="molecule type" value="Genomic_DNA"/>
</dbReference>
<keyword evidence="2" id="KW-0964">Secreted</keyword>
<reference evidence="7 8" key="1">
    <citation type="journal article" date="2019" name="Nat. Med.">
        <title>A library of human gut bacterial isolates paired with longitudinal multiomics data enables mechanistic microbiome research.</title>
        <authorList>
            <person name="Poyet M."/>
            <person name="Groussin M."/>
            <person name="Gibbons S.M."/>
            <person name="Avila-Pacheco J."/>
            <person name="Jiang X."/>
            <person name="Kearney S.M."/>
            <person name="Perrotta A.R."/>
            <person name="Berdy B."/>
            <person name="Zhao S."/>
            <person name="Lieberman T.D."/>
            <person name="Swanson P.K."/>
            <person name="Smith M."/>
            <person name="Roesemann S."/>
            <person name="Alexander J.E."/>
            <person name="Rich S.A."/>
            <person name="Livny J."/>
            <person name="Vlamakis H."/>
            <person name="Clish C."/>
            <person name="Bullock K."/>
            <person name="Deik A."/>
            <person name="Scott J."/>
            <person name="Pierce K.A."/>
            <person name="Xavier R.J."/>
            <person name="Alm E.J."/>
        </authorList>
    </citation>
    <scope>NUCLEOTIDE SEQUENCE [LARGE SCALE GENOMIC DNA]</scope>
    <source>
        <strain evidence="6 8">BIOML-A11</strain>
        <strain evidence="5 7">BIOML-A29</strain>
    </source>
</reference>
<organism evidence="6 8">
    <name type="scientific">Parabacteroides merdae</name>
    <dbReference type="NCBI Taxonomy" id="46503"/>
    <lineage>
        <taxon>Bacteria</taxon>
        <taxon>Pseudomonadati</taxon>
        <taxon>Bacteroidota</taxon>
        <taxon>Bacteroidia</taxon>
        <taxon>Bacteroidales</taxon>
        <taxon>Tannerellaceae</taxon>
        <taxon>Parabacteroides</taxon>
    </lineage>
</organism>
<evidence type="ECO:0000313" key="6">
    <source>
        <dbReference type="EMBL" id="MTV02792.1"/>
    </source>
</evidence>
<keyword evidence="3" id="KW-0843">Virulence</keyword>
<feature type="signal peptide" evidence="4">
    <location>
        <begin position="1"/>
        <end position="19"/>
    </location>
</feature>
<dbReference type="RefSeq" id="WP_138272827.1">
    <property type="nucleotide sequence ID" value="NZ_JADMOA010000007.1"/>
</dbReference>
<dbReference type="Proteomes" id="UP000482671">
    <property type="component" value="Unassembled WGS sequence"/>
</dbReference>
<dbReference type="Pfam" id="PF03534">
    <property type="entry name" value="SpvB"/>
    <property type="match status" value="1"/>
</dbReference>
<comment type="subcellular location">
    <subcellularLocation>
        <location evidence="1">Secreted</location>
    </subcellularLocation>
</comment>
<evidence type="ECO:0000313" key="5">
    <source>
        <dbReference type="EMBL" id="MTU38486.1"/>
    </source>
</evidence>
<evidence type="ECO:0000313" key="7">
    <source>
        <dbReference type="Proteomes" id="UP000434916"/>
    </source>
</evidence>
<dbReference type="GO" id="GO:0005576">
    <property type="term" value="C:extracellular region"/>
    <property type="evidence" value="ECO:0007669"/>
    <property type="project" value="UniProtKB-SubCell"/>
</dbReference>
<evidence type="ECO:0000256" key="2">
    <source>
        <dbReference type="ARBA" id="ARBA00022525"/>
    </source>
</evidence>
<dbReference type="GO" id="GO:0005737">
    <property type="term" value="C:cytoplasm"/>
    <property type="evidence" value="ECO:0007669"/>
    <property type="project" value="InterPro"/>
</dbReference>
<feature type="chain" id="PRO_5040118766" evidence="4">
    <location>
        <begin position="20"/>
        <end position="248"/>
    </location>
</feature>
<keyword evidence="7" id="KW-1185">Reference proteome</keyword>
<sequence>MKKILVVLFTIFCSTNIIAQILGDGGKNDSIAVQDTIVLPLNLPDEYRRLLEDRRSDNINSDYETMKPTRSLNNFYAVGTIIGEANVSQTGGATYQIPIEVPKGVAGFQPDISISYSSQSGAGLLGYGWSLNASSFITRIGKSYYYDGMTESPDLSNTDNLILDGQRLILSSGTNFVNGAKYRTEIEGYSDITYKIKNARAYLEVRTRDGRVLEYGSTDDSSVEAFQSGPILFWLLSKVTDKIGCYLK</sequence>
<dbReference type="EMBL" id="WNCN01000003">
    <property type="protein sequence ID" value="MTU38486.1"/>
    <property type="molecule type" value="Genomic_DNA"/>
</dbReference>